<dbReference type="PANTHER" id="PTHR39081:SF1">
    <property type="entry name" value="MUT7-C RNASE DOMAIN-CONTAINING PROTEIN"/>
    <property type="match status" value="1"/>
</dbReference>
<dbReference type="AlphaFoldDB" id="A0A5K7Z1F6"/>
<dbReference type="RefSeq" id="WP_155302440.1">
    <property type="nucleotide sequence ID" value="NZ_AP021875.1"/>
</dbReference>
<dbReference type="Pfam" id="PF01927">
    <property type="entry name" value="Mut7-C"/>
    <property type="match status" value="1"/>
</dbReference>
<dbReference type="OrthoDB" id="9797655at2"/>
<organism evidence="2 3">
    <name type="scientific">Desulfosarcina widdelii</name>
    <dbReference type="NCBI Taxonomy" id="947919"/>
    <lineage>
        <taxon>Bacteria</taxon>
        <taxon>Pseudomonadati</taxon>
        <taxon>Thermodesulfobacteriota</taxon>
        <taxon>Desulfobacteria</taxon>
        <taxon>Desulfobacterales</taxon>
        <taxon>Desulfosarcinaceae</taxon>
        <taxon>Desulfosarcina</taxon>
    </lineage>
</organism>
<keyword evidence="3" id="KW-1185">Reference proteome</keyword>
<gene>
    <name evidence="2" type="ORF">DSCW_07380</name>
</gene>
<feature type="domain" description="Mut7-C RNAse" evidence="1">
    <location>
        <begin position="6"/>
        <end position="148"/>
    </location>
</feature>
<dbReference type="PANTHER" id="PTHR39081">
    <property type="entry name" value="MUT7-C DOMAIN-CONTAINING PROTEIN"/>
    <property type="match status" value="1"/>
</dbReference>
<protein>
    <recommendedName>
        <fullName evidence="1">Mut7-C RNAse domain-containing protein</fullName>
    </recommendedName>
</protein>
<name>A0A5K7Z1F6_9BACT</name>
<accession>A0A5K7Z1F6</accession>
<proteinExistence type="predicted"/>
<reference evidence="2 3" key="1">
    <citation type="submission" date="2019-11" db="EMBL/GenBank/DDBJ databases">
        <title>Comparative genomics of hydrocarbon-degrading Desulfosarcina strains.</title>
        <authorList>
            <person name="Watanabe M."/>
            <person name="Kojima H."/>
            <person name="Fukui M."/>
        </authorList>
    </citation>
    <scope>NUCLEOTIDE SEQUENCE [LARGE SCALE GENOMIC DNA]</scope>
    <source>
        <strain evidence="2 3">PP31</strain>
    </source>
</reference>
<evidence type="ECO:0000259" key="1">
    <source>
        <dbReference type="Pfam" id="PF01927"/>
    </source>
</evidence>
<dbReference type="EMBL" id="AP021875">
    <property type="protein sequence ID" value="BBO73321.1"/>
    <property type="molecule type" value="Genomic_DNA"/>
</dbReference>
<sequence length="167" mass="20049">MKRNFRFATDATLGKLARHLRTAGFDTCCAPQGAQDDFWHTLDPKRIILTRTRALRLRYKDRNPVFIRENDPWRQFLQVVRELKIVADDLRLFRRCLVCNRKLHDVDRQTVKGRVPDYVWQRHARFRTCDRCRRLYWAGSHPGRMEKRMAAIFSTQPRKRSDDCETT</sequence>
<dbReference type="InterPro" id="IPR002782">
    <property type="entry name" value="Mut7-C_RNAse_dom"/>
</dbReference>
<evidence type="ECO:0000313" key="2">
    <source>
        <dbReference type="EMBL" id="BBO73321.1"/>
    </source>
</evidence>
<evidence type="ECO:0000313" key="3">
    <source>
        <dbReference type="Proteomes" id="UP000427769"/>
    </source>
</evidence>
<dbReference type="KEGG" id="dwd:DSCW_07380"/>
<dbReference type="Proteomes" id="UP000427769">
    <property type="component" value="Chromosome"/>
</dbReference>